<sequence length="562" mass="61240">MLLTVRIAALRPLTRHHPLRYGRRLAEALVTRSQHSATATTERTAAANEAVELYRRLDRDQPDRHRVGLARALVAQAAVPDDRTLSSTVALTCEAIDHLEDADDRAAVVVQAEARWLAAACLHATGLVRDALVLAYQARASWLRSEPSGVADRVALVRTLILIGDCRAALGRPEEALAAHQEAMDRYRAIPLLRQGRWAAIRFPAAVALAESLAAVGRWDDALALAEQFHLELDNKLALRLKPLWARQLLGQLLRVMASCQEELGEPEAARQAAEEAVDHQRCLAEAAAPGHEKGLAEALHTLGTLLAGAGRRAEAADRLTEAVDVAREADDDDDILSRALLSLAEVSLAMGERTAAEPLLAEVVSVGRMHDEELPERWRPRLVSALTLTCRMWAIEPLPAEMEPDAVDRGLAAGRESVELARKLASADKRYRELLCNSLVHLEDALDRAGDPLGGIELLREYVAIRRDLFADDPEDERLDLAEALGALGERLYALDRLDEAADAEQSCVALLRDGGTEIPPEALATALRELAQTWHRLGRTAEAERVAAEAAVIESGVPVD</sequence>
<comment type="caution">
    <text evidence="2">The sequence shown here is derived from an EMBL/GenBank/DDBJ whole genome shotgun (WGS) entry which is preliminary data.</text>
</comment>
<dbReference type="Pfam" id="PF12862">
    <property type="entry name" value="ANAPC5"/>
    <property type="match status" value="3"/>
</dbReference>
<dbReference type="SUPFAM" id="SSF48452">
    <property type="entry name" value="TPR-like"/>
    <property type="match status" value="3"/>
</dbReference>
<keyword evidence="3" id="KW-1185">Reference proteome</keyword>
<evidence type="ECO:0000259" key="1">
    <source>
        <dbReference type="Pfam" id="PF12862"/>
    </source>
</evidence>
<gene>
    <name evidence="2" type="ORF">C1I95_18630</name>
</gene>
<dbReference type="EMBL" id="POTY01000115">
    <property type="protein sequence ID" value="PZG15903.1"/>
    <property type="molecule type" value="Genomic_DNA"/>
</dbReference>
<dbReference type="InterPro" id="IPR019734">
    <property type="entry name" value="TPR_rpt"/>
</dbReference>
<dbReference type="Gene3D" id="1.25.40.10">
    <property type="entry name" value="Tetratricopeptide repeat domain"/>
    <property type="match status" value="3"/>
</dbReference>
<feature type="domain" description="Anaphase-promoting complex subunit 5" evidence="1">
    <location>
        <begin position="338"/>
        <end position="372"/>
    </location>
</feature>
<dbReference type="Proteomes" id="UP000248924">
    <property type="component" value="Unassembled WGS sequence"/>
</dbReference>
<dbReference type="OrthoDB" id="3332386at2"/>
<dbReference type="InterPro" id="IPR011990">
    <property type="entry name" value="TPR-like_helical_dom_sf"/>
</dbReference>
<feature type="domain" description="Anaphase-promoting complex subunit 5" evidence="1">
    <location>
        <begin position="295"/>
        <end position="333"/>
    </location>
</feature>
<dbReference type="AlphaFoldDB" id="A0A2W2DZR8"/>
<organism evidence="2 3">
    <name type="scientific">Micromonospora craterilacus</name>
    <dbReference type="NCBI Taxonomy" id="1655439"/>
    <lineage>
        <taxon>Bacteria</taxon>
        <taxon>Bacillati</taxon>
        <taxon>Actinomycetota</taxon>
        <taxon>Actinomycetes</taxon>
        <taxon>Micromonosporales</taxon>
        <taxon>Micromonosporaceae</taxon>
        <taxon>Micromonospora</taxon>
    </lineage>
</organism>
<protein>
    <recommendedName>
        <fullName evidence="1">Anaphase-promoting complex subunit 5 domain-containing protein</fullName>
    </recommendedName>
</protein>
<evidence type="ECO:0000313" key="3">
    <source>
        <dbReference type="Proteomes" id="UP000248924"/>
    </source>
</evidence>
<name>A0A2W2DZR8_9ACTN</name>
<proteinExistence type="predicted"/>
<dbReference type="InterPro" id="IPR026000">
    <property type="entry name" value="Apc5_dom"/>
</dbReference>
<reference evidence="2 3" key="1">
    <citation type="submission" date="2018-01" db="EMBL/GenBank/DDBJ databases">
        <title>Draft genome sequence of Jishengella sp. NA12.</title>
        <authorList>
            <person name="Sahin N."/>
            <person name="Ay H."/>
            <person name="Saygin H."/>
        </authorList>
    </citation>
    <scope>NUCLEOTIDE SEQUENCE [LARGE SCALE GENOMIC DNA]</scope>
    <source>
        <strain evidence="2 3">NA12</strain>
    </source>
</reference>
<accession>A0A2W2DZR8</accession>
<dbReference type="RefSeq" id="WP_111215097.1">
    <property type="nucleotide sequence ID" value="NZ_POTY01000115.1"/>
</dbReference>
<evidence type="ECO:0000313" key="2">
    <source>
        <dbReference type="EMBL" id="PZG15903.1"/>
    </source>
</evidence>
<feature type="domain" description="Anaphase-promoting complex subunit 5" evidence="1">
    <location>
        <begin position="257"/>
        <end position="279"/>
    </location>
</feature>
<dbReference type="SMART" id="SM00028">
    <property type="entry name" value="TPR"/>
    <property type="match status" value="6"/>
</dbReference>